<dbReference type="AlphaFoldDB" id="A0A1B7MPH2"/>
<protein>
    <submittedName>
        <fullName evidence="1">Uncharacterized protein</fullName>
    </submittedName>
</protein>
<dbReference type="EMBL" id="KV448602">
    <property type="protein sequence ID" value="OAX34514.1"/>
    <property type="molecule type" value="Genomic_DNA"/>
</dbReference>
<dbReference type="Proteomes" id="UP000092154">
    <property type="component" value="Unassembled WGS sequence"/>
</dbReference>
<proteinExistence type="predicted"/>
<reference evidence="1 2" key="1">
    <citation type="submission" date="2016-06" db="EMBL/GenBank/DDBJ databases">
        <title>Comparative genomics of the ectomycorrhizal sister species Rhizopogon vinicolor and Rhizopogon vesiculosus (Basidiomycota: Boletales) reveals a divergence of the mating type B locus.</title>
        <authorList>
            <consortium name="DOE Joint Genome Institute"/>
            <person name="Mujic A.B."/>
            <person name="Kuo A."/>
            <person name="Tritt A."/>
            <person name="Lipzen A."/>
            <person name="Chen C."/>
            <person name="Johnson J."/>
            <person name="Sharma A."/>
            <person name="Barry K."/>
            <person name="Grigoriev I.V."/>
            <person name="Spatafora J.W."/>
        </authorList>
    </citation>
    <scope>NUCLEOTIDE SEQUENCE [LARGE SCALE GENOMIC DNA]</scope>
    <source>
        <strain evidence="1 2">AM-OR11-026</strain>
    </source>
</reference>
<dbReference type="OrthoDB" id="3195134at2759"/>
<dbReference type="InParanoid" id="A0A1B7MPH2"/>
<name>A0A1B7MPH2_9AGAM</name>
<evidence type="ECO:0000313" key="1">
    <source>
        <dbReference type="EMBL" id="OAX34514.1"/>
    </source>
</evidence>
<sequence length="221" mass="24693">MRGTALPTRSGSSQVELRLTPLSSCSSDEDSPDIVEPQTFVHLPSFASAPVRTLPLPYALLTPTPIKLSPTTFMTPNLPLIPAPALLPIISIPILSQPIRMPLCNSTTAPKFDGTTRDIVRYFEDKQIKAAFRHVNRDDAESWQTLDEADDDDFDTFFDAVKVLYPGCKSDKQYMRADLDLLAAEQATKPMQSQDDVAEYNRTFRNATKFLISKKRLAENE</sequence>
<keyword evidence="2" id="KW-1185">Reference proteome</keyword>
<dbReference type="STRING" id="1314800.A0A1B7MPH2"/>
<evidence type="ECO:0000313" key="2">
    <source>
        <dbReference type="Proteomes" id="UP000092154"/>
    </source>
</evidence>
<organism evidence="1 2">
    <name type="scientific">Rhizopogon vinicolor AM-OR11-026</name>
    <dbReference type="NCBI Taxonomy" id="1314800"/>
    <lineage>
        <taxon>Eukaryota</taxon>
        <taxon>Fungi</taxon>
        <taxon>Dikarya</taxon>
        <taxon>Basidiomycota</taxon>
        <taxon>Agaricomycotina</taxon>
        <taxon>Agaricomycetes</taxon>
        <taxon>Agaricomycetidae</taxon>
        <taxon>Boletales</taxon>
        <taxon>Suillineae</taxon>
        <taxon>Rhizopogonaceae</taxon>
        <taxon>Rhizopogon</taxon>
    </lineage>
</organism>
<accession>A0A1B7MPH2</accession>
<gene>
    <name evidence="1" type="ORF">K503DRAFT_785710</name>
</gene>